<evidence type="ECO:0000259" key="6">
    <source>
        <dbReference type="PROSITE" id="PS50089"/>
    </source>
</evidence>
<evidence type="ECO:0000256" key="2">
    <source>
        <dbReference type="ARBA" id="ARBA00022723"/>
    </source>
</evidence>
<dbReference type="SMART" id="SM00238">
    <property type="entry name" value="BIR"/>
    <property type="match status" value="2"/>
</dbReference>
<dbReference type="Proteomes" id="UP000504606">
    <property type="component" value="Unplaced"/>
</dbReference>
<accession>A0A9C6X7H5</accession>
<dbReference type="InterPro" id="IPR013083">
    <property type="entry name" value="Znf_RING/FYVE/PHD"/>
</dbReference>
<dbReference type="GO" id="GO:0008270">
    <property type="term" value="F:zinc ion binding"/>
    <property type="evidence" value="ECO:0007669"/>
    <property type="project" value="UniProtKB-KW"/>
</dbReference>
<dbReference type="GeneID" id="127751307"/>
<dbReference type="SUPFAM" id="SSF57924">
    <property type="entry name" value="Inhibitor of apoptosis (IAP) repeat"/>
    <property type="match status" value="2"/>
</dbReference>
<dbReference type="GO" id="GO:0043066">
    <property type="term" value="P:negative regulation of apoptotic process"/>
    <property type="evidence" value="ECO:0007669"/>
    <property type="project" value="TreeGrafter"/>
</dbReference>
<dbReference type="GO" id="GO:0005634">
    <property type="term" value="C:nucleus"/>
    <property type="evidence" value="ECO:0007669"/>
    <property type="project" value="TreeGrafter"/>
</dbReference>
<keyword evidence="7" id="KW-1185">Reference proteome</keyword>
<sequence length="299" mass="33238">MATPRRVLHLTVWRRGLHSEARRLATFHNFGPSFVSPSLLAKAGFHHINANVIKCAFCNIELFRLERGVDITVQHMKWSPFCEFVRGLPVGNIPILGSSLKASDCGPGFRWADDVPPVESMRALGIVEQVHPLYPKYILFESRVKTFYTWPVGLALKPNDLARAGFFYTGCSDALMCHHCGGKLQKLHAKITVCDLWKMHAKSVPTCEFVIVHKGILFVNAASEWSEACIEERGDEPAPASPPASPERVIKCKICLDLPCQSALIPCGHMCTCFVCYNSVRNCPVCRADIVASVRIHVP</sequence>
<dbReference type="OrthoDB" id="5855668at2759"/>
<dbReference type="PANTHER" id="PTHR10044:SF139">
    <property type="entry name" value="DEATH-ASSOCIATED INHIBITOR OF APOPTOSIS 2"/>
    <property type="match status" value="1"/>
</dbReference>
<keyword evidence="4" id="KW-0862">Zinc</keyword>
<dbReference type="AlphaFoldDB" id="A0A9C6X7H5"/>
<dbReference type="GO" id="GO:0043027">
    <property type="term" value="F:cysteine-type endopeptidase inhibitor activity involved in apoptotic process"/>
    <property type="evidence" value="ECO:0007669"/>
    <property type="project" value="TreeGrafter"/>
</dbReference>
<name>A0A9C6X7H5_FRAOC</name>
<dbReference type="PROSITE" id="PS50089">
    <property type="entry name" value="ZF_RING_2"/>
    <property type="match status" value="1"/>
</dbReference>
<evidence type="ECO:0000256" key="1">
    <source>
        <dbReference type="ARBA" id="ARBA00006672"/>
    </source>
</evidence>
<dbReference type="FunFam" id="1.10.1170.10:FF:000002">
    <property type="entry name" value="Baculoviral IAP repeat containing 7"/>
    <property type="match status" value="1"/>
</dbReference>
<evidence type="ECO:0000313" key="7">
    <source>
        <dbReference type="Proteomes" id="UP000504606"/>
    </source>
</evidence>
<dbReference type="CDD" id="cd00022">
    <property type="entry name" value="BIR"/>
    <property type="match status" value="2"/>
</dbReference>
<dbReference type="InterPro" id="IPR001370">
    <property type="entry name" value="BIR_rpt"/>
</dbReference>
<reference evidence="8" key="1">
    <citation type="submission" date="2025-08" db="UniProtKB">
        <authorList>
            <consortium name="RefSeq"/>
        </authorList>
    </citation>
    <scope>IDENTIFICATION</scope>
    <source>
        <tissue evidence="8">Whole organism</tissue>
    </source>
</reference>
<dbReference type="InterPro" id="IPR050784">
    <property type="entry name" value="IAP"/>
</dbReference>
<gene>
    <name evidence="8" type="primary">LOC127751307</name>
</gene>
<keyword evidence="3 5" id="KW-0863">Zinc-finger</keyword>
<proteinExistence type="inferred from homology"/>
<organism evidence="7 8">
    <name type="scientific">Frankliniella occidentalis</name>
    <name type="common">Western flower thrips</name>
    <name type="synonym">Euthrips occidentalis</name>
    <dbReference type="NCBI Taxonomy" id="133901"/>
    <lineage>
        <taxon>Eukaryota</taxon>
        <taxon>Metazoa</taxon>
        <taxon>Ecdysozoa</taxon>
        <taxon>Arthropoda</taxon>
        <taxon>Hexapoda</taxon>
        <taxon>Insecta</taxon>
        <taxon>Pterygota</taxon>
        <taxon>Neoptera</taxon>
        <taxon>Paraneoptera</taxon>
        <taxon>Thysanoptera</taxon>
        <taxon>Terebrantia</taxon>
        <taxon>Thripoidea</taxon>
        <taxon>Thripidae</taxon>
        <taxon>Frankliniella</taxon>
    </lineage>
</organism>
<evidence type="ECO:0000313" key="8">
    <source>
        <dbReference type="RefSeq" id="XP_052130592.1"/>
    </source>
</evidence>
<dbReference type="InterPro" id="IPR001841">
    <property type="entry name" value="Znf_RING"/>
</dbReference>
<dbReference type="RefSeq" id="XP_052130592.1">
    <property type="nucleotide sequence ID" value="XM_052274632.1"/>
</dbReference>
<dbReference type="GO" id="GO:0031398">
    <property type="term" value="P:positive regulation of protein ubiquitination"/>
    <property type="evidence" value="ECO:0007669"/>
    <property type="project" value="TreeGrafter"/>
</dbReference>
<dbReference type="KEGG" id="foc:127751307"/>
<dbReference type="Gene3D" id="3.30.40.10">
    <property type="entry name" value="Zinc/RING finger domain, C3HC4 (zinc finger)"/>
    <property type="match status" value="1"/>
</dbReference>
<dbReference type="PANTHER" id="PTHR10044">
    <property type="entry name" value="INHIBITOR OF APOPTOSIS"/>
    <property type="match status" value="1"/>
</dbReference>
<evidence type="ECO:0000256" key="3">
    <source>
        <dbReference type="ARBA" id="ARBA00022771"/>
    </source>
</evidence>
<dbReference type="Pfam" id="PF13920">
    <property type="entry name" value="zf-C3HC4_3"/>
    <property type="match status" value="1"/>
</dbReference>
<evidence type="ECO:0000256" key="5">
    <source>
        <dbReference type="PROSITE-ProRule" id="PRU00175"/>
    </source>
</evidence>
<dbReference type="PROSITE" id="PS50143">
    <property type="entry name" value="BIR_REPEAT_2"/>
    <property type="match status" value="2"/>
</dbReference>
<dbReference type="Pfam" id="PF00653">
    <property type="entry name" value="BIR"/>
    <property type="match status" value="2"/>
</dbReference>
<dbReference type="GO" id="GO:0061630">
    <property type="term" value="F:ubiquitin protein ligase activity"/>
    <property type="evidence" value="ECO:0007669"/>
    <property type="project" value="TreeGrafter"/>
</dbReference>
<comment type="similarity">
    <text evidence="1">Belongs to the IAP family.</text>
</comment>
<dbReference type="GO" id="GO:0005737">
    <property type="term" value="C:cytoplasm"/>
    <property type="evidence" value="ECO:0007669"/>
    <property type="project" value="TreeGrafter"/>
</dbReference>
<evidence type="ECO:0000256" key="4">
    <source>
        <dbReference type="ARBA" id="ARBA00022833"/>
    </source>
</evidence>
<dbReference type="Gene3D" id="1.10.1170.10">
    <property type="entry name" value="Inhibitor Of Apoptosis Protein (2mihbC-IAP-1), Chain A"/>
    <property type="match status" value="2"/>
</dbReference>
<feature type="domain" description="RING-type" evidence="6">
    <location>
        <begin position="252"/>
        <end position="287"/>
    </location>
</feature>
<keyword evidence="2" id="KW-0479">Metal-binding</keyword>
<protein>
    <submittedName>
        <fullName evidence="8">Death-associated inhibitor of apoptosis 1-like</fullName>
    </submittedName>
</protein>
<dbReference type="GO" id="GO:0051726">
    <property type="term" value="P:regulation of cell cycle"/>
    <property type="evidence" value="ECO:0007669"/>
    <property type="project" value="TreeGrafter"/>
</dbReference>